<proteinExistence type="inferred from homology"/>
<feature type="transmembrane region" description="Helical" evidence="8">
    <location>
        <begin position="63"/>
        <end position="83"/>
    </location>
</feature>
<dbReference type="GO" id="GO:0008519">
    <property type="term" value="F:ammonium channel activity"/>
    <property type="evidence" value="ECO:0007669"/>
    <property type="project" value="InterPro"/>
</dbReference>
<keyword evidence="7 8" id="KW-0924">Ammonia transport</keyword>
<evidence type="ECO:0000256" key="6">
    <source>
        <dbReference type="ARBA" id="ARBA00023136"/>
    </source>
</evidence>
<dbReference type="GeneID" id="85225308"/>
<dbReference type="GO" id="GO:0005886">
    <property type="term" value="C:plasma membrane"/>
    <property type="evidence" value="ECO:0007669"/>
    <property type="project" value="UniProtKB-SubCell"/>
</dbReference>
<dbReference type="Gene3D" id="1.10.3430.10">
    <property type="entry name" value="Ammonium transporter AmtB like domains"/>
    <property type="match status" value="1"/>
</dbReference>
<feature type="transmembrane region" description="Helical" evidence="8">
    <location>
        <begin position="306"/>
        <end position="326"/>
    </location>
</feature>
<keyword evidence="6 8" id="KW-0472">Membrane</keyword>
<feature type="region of interest" description="Disordered" evidence="9">
    <location>
        <begin position="458"/>
        <end position="496"/>
    </location>
</feature>
<keyword evidence="3 8" id="KW-0813">Transport</keyword>
<evidence type="ECO:0000256" key="3">
    <source>
        <dbReference type="ARBA" id="ARBA00022448"/>
    </source>
</evidence>
<feature type="transmembrane region" description="Helical" evidence="8">
    <location>
        <begin position="390"/>
        <end position="411"/>
    </location>
</feature>
<accession>A0AAF0J9F4</accession>
<keyword evidence="4 8" id="KW-0812">Transmembrane</keyword>
<reference evidence="11" key="1">
    <citation type="submission" date="2023-03" db="EMBL/GenBank/DDBJ databases">
        <title>Mating type loci evolution in Malassezia.</title>
        <authorList>
            <person name="Coelho M.A."/>
        </authorList>
    </citation>
    <scope>NUCLEOTIDE SEQUENCE</scope>
    <source>
        <strain evidence="11">CBS 9431</strain>
    </source>
</reference>
<dbReference type="InterPro" id="IPR024041">
    <property type="entry name" value="NH4_transpt_AmtB-like_dom"/>
</dbReference>
<evidence type="ECO:0000256" key="4">
    <source>
        <dbReference type="ARBA" id="ARBA00022692"/>
    </source>
</evidence>
<evidence type="ECO:0000256" key="5">
    <source>
        <dbReference type="ARBA" id="ARBA00022989"/>
    </source>
</evidence>
<dbReference type="AlphaFoldDB" id="A0AAF0J9F4"/>
<comment type="subcellular location">
    <subcellularLocation>
        <location evidence="8">Cell membrane</location>
        <topology evidence="8">Multi-pass membrane protein</topology>
    </subcellularLocation>
    <subcellularLocation>
        <location evidence="1">Membrane</location>
        <topology evidence="1">Multi-pass membrane protein</topology>
    </subcellularLocation>
</comment>
<feature type="transmembrane region" description="Helical" evidence="8">
    <location>
        <begin position="121"/>
        <end position="144"/>
    </location>
</feature>
<sequence>MVNSSYTPENNIVTPTRLDDLGGEVVYNLGNIAWMLMSTCLVFIMIPGLGFFYAGLLRRKNALTMIFMSMAVMAVVSFEWFFWGFSLAFSQGANAFIGDLKHFGLMNVDMDVSTGGSNLPQLVYCVYQMMFACITLVIACGAFADRGRFGPMLIFAFCWATIVYSPIACWTWNVDHGWSNVMGGLDYAGGTPVHISSGTAALVISLYLGRRRGYGTEQLAYRPHNVTYVVIGTVLLWFGWFGFNGGSGIGANLRAAQAMMVTHIAASVGGLTWMLWDYRLEGKWSAVGFCSGAISGLVAITPASGYVGTPSALVFGVLGGTACNFATQLKNLIGYDDALDIFAAHAVGGFVGNFLTGLFADGRVSSFDGSDPTDGSGWINRHFVQLGYQLADSCAGFGWSFVVTFILLFAIDHIPGCHLRCSEKDEVVGTDISQVGEEAYVMPHFNHMEAHQPLNLDETTKQESQTGPWAPSVDTTSSAKDPLPLPTTATIPNSVA</sequence>
<feature type="transmembrane region" description="Helical" evidence="8">
    <location>
        <begin position="283"/>
        <end position="300"/>
    </location>
</feature>
<evidence type="ECO:0000256" key="2">
    <source>
        <dbReference type="ARBA" id="ARBA00005887"/>
    </source>
</evidence>
<feature type="transmembrane region" description="Helical" evidence="8">
    <location>
        <begin position="338"/>
        <end position="360"/>
    </location>
</feature>
<dbReference type="InterPro" id="IPR001905">
    <property type="entry name" value="Ammonium_transpt"/>
</dbReference>
<dbReference type="RefSeq" id="XP_060121594.1">
    <property type="nucleotide sequence ID" value="XM_060265611.1"/>
</dbReference>
<dbReference type="PROSITE" id="PS01219">
    <property type="entry name" value="AMMONIUM_TRANSP"/>
    <property type="match status" value="1"/>
</dbReference>
<feature type="compositionally biased region" description="Polar residues" evidence="9">
    <location>
        <begin position="462"/>
        <end position="479"/>
    </location>
</feature>
<evidence type="ECO:0000256" key="9">
    <source>
        <dbReference type="SAM" id="MobiDB-lite"/>
    </source>
</evidence>
<feature type="transmembrane region" description="Helical" evidence="8">
    <location>
        <begin position="255"/>
        <end position="276"/>
    </location>
</feature>
<feature type="transmembrane region" description="Helical" evidence="8">
    <location>
        <begin position="151"/>
        <end position="173"/>
    </location>
</feature>
<dbReference type="PANTHER" id="PTHR43029:SF10">
    <property type="entry name" value="AMMONIUM TRANSPORTER MEP2"/>
    <property type="match status" value="1"/>
</dbReference>
<evidence type="ECO:0000256" key="8">
    <source>
        <dbReference type="RuleBase" id="RU362002"/>
    </source>
</evidence>
<feature type="domain" description="Ammonium transporter AmtB-like" evidence="10">
    <location>
        <begin position="33"/>
        <end position="440"/>
    </location>
</feature>
<keyword evidence="12" id="KW-1185">Reference proteome</keyword>
<keyword evidence="5 8" id="KW-1133">Transmembrane helix</keyword>
<gene>
    <name evidence="11" type="ORF">MJAP1_001659</name>
</gene>
<name>A0AAF0J9F4_9BASI</name>
<dbReference type="NCBIfam" id="TIGR00836">
    <property type="entry name" value="amt"/>
    <property type="match status" value="1"/>
</dbReference>
<evidence type="ECO:0000313" key="12">
    <source>
        <dbReference type="Proteomes" id="UP001217754"/>
    </source>
</evidence>
<feature type="transmembrane region" description="Helical" evidence="8">
    <location>
        <begin position="225"/>
        <end position="243"/>
    </location>
</feature>
<organism evidence="11 12">
    <name type="scientific">Malassezia japonica</name>
    <dbReference type="NCBI Taxonomy" id="223818"/>
    <lineage>
        <taxon>Eukaryota</taxon>
        <taxon>Fungi</taxon>
        <taxon>Dikarya</taxon>
        <taxon>Basidiomycota</taxon>
        <taxon>Ustilaginomycotina</taxon>
        <taxon>Malasseziomycetes</taxon>
        <taxon>Malasseziales</taxon>
        <taxon>Malasseziaceae</taxon>
        <taxon>Malassezia</taxon>
    </lineage>
</organism>
<evidence type="ECO:0000256" key="7">
    <source>
        <dbReference type="ARBA" id="ARBA00023177"/>
    </source>
</evidence>
<comment type="similarity">
    <text evidence="2 8">Belongs to the ammonia transporter channel (TC 1.A.11.2) family.</text>
</comment>
<protein>
    <recommendedName>
        <fullName evidence="8">Ammonium transporter</fullName>
    </recommendedName>
</protein>
<dbReference type="Pfam" id="PF00909">
    <property type="entry name" value="Ammonium_transp"/>
    <property type="match status" value="1"/>
</dbReference>
<dbReference type="InterPro" id="IPR018047">
    <property type="entry name" value="Ammonium_transpt_CS"/>
</dbReference>
<evidence type="ECO:0000256" key="1">
    <source>
        <dbReference type="ARBA" id="ARBA00004141"/>
    </source>
</evidence>
<dbReference type="FunFam" id="1.10.3430.10:FF:000003">
    <property type="entry name" value="Ammonium transporter"/>
    <property type="match status" value="1"/>
</dbReference>
<dbReference type="PANTHER" id="PTHR43029">
    <property type="entry name" value="AMMONIUM TRANSPORTER MEP2"/>
    <property type="match status" value="1"/>
</dbReference>
<feature type="transmembrane region" description="Helical" evidence="8">
    <location>
        <begin position="193"/>
        <end position="209"/>
    </location>
</feature>
<dbReference type="InterPro" id="IPR029020">
    <property type="entry name" value="Ammonium/urea_transptr"/>
</dbReference>
<evidence type="ECO:0000313" key="11">
    <source>
        <dbReference type="EMBL" id="WFD38697.1"/>
    </source>
</evidence>
<dbReference type="SUPFAM" id="SSF111352">
    <property type="entry name" value="Ammonium transporter"/>
    <property type="match status" value="1"/>
</dbReference>
<dbReference type="EMBL" id="CP119959">
    <property type="protein sequence ID" value="WFD38697.1"/>
    <property type="molecule type" value="Genomic_DNA"/>
</dbReference>
<evidence type="ECO:0000259" key="10">
    <source>
        <dbReference type="Pfam" id="PF00909"/>
    </source>
</evidence>
<feature type="compositionally biased region" description="Polar residues" evidence="9">
    <location>
        <begin position="487"/>
        <end position="496"/>
    </location>
</feature>
<dbReference type="Proteomes" id="UP001217754">
    <property type="component" value="Chromosome 2"/>
</dbReference>
<feature type="transmembrane region" description="Helical" evidence="8">
    <location>
        <begin position="32"/>
        <end position="56"/>
    </location>
</feature>